<gene>
    <name evidence="2" type="ORF">DL897_13480</name>
</gene>
<protein>
    <submittedName>
        <fullName evidence="2">Uncharacterized protein</fullName>
    </submittedName>
</protein>
<accession>A0A364K2M7</accession>
<evidence type="ECO:0000256" key="1">
    <source>
        <dbReference type="SAM" id="MobiDB-lite"/>
    </source>
</evidence>
<dbReference type="EMBL" id="QJKK01000008">
    <property type="protein sequence ID" value="RAL22674.1"/>
    <property type="molecule type" value="Genomic_DNA"/>
</dbReference>
<name>A0A364K2M7_9BACL</name>
<reference evidence="2 3" key="1">
    <citation type="submission" date="2018-06" db="EMBL/GenBank/DDBJ databases">
        <title>Thermoflavimicrobium daqus sp. nov., a thermophilic microbe isolated from Moutai-flavour Daqu.</title>
        <authorList>
            <person name="Wang X."/>
            <person name="Zhou H."/>
        </authorList>
    </citation>
    <scope>NUCLEOTIDE SEQUENCE [LARGE SCALE GENOMIC DNA]</scope>
    <source>
        <strain evidence="2 3">FBKL4.011</strain>
    </source>
</reference>
<evidence type="ECO:0000313" key="2">
    <source>
        <dbReference type="EMBL" id="RAL22674.1"/>
    </source>
</evidence>
<organism evidence="2 3">
    <name type="scientific">Thermoflavimicrobium daqui</name>
    <dbReference type="NCBI Taxonomy" id="2137476"/>
    <lineage>
        <taxon>Bacteria</taxon>
        <taxon>Bacillati</taxon>
        <taxon>Bacillota</taxon>
        <taxon>Bacilli</taxon>
        <taxon>Bacillales</taxon>
        <taxon>Thermoactinomycetaceae</taxon>
        <taxon>Thermoflavimicrobium</taxon>
    </lineage>
</organism>
<keyword evidence="3" id="KW-1185">Reference proteome</keyword>
<dbReference type="Proteomes" id="UP000251213">
    <property type="component" value="Unassembled WGS sequence"/>
</dbReference>
<feature type="region of interest" description="Disordered" evidence="1">
    <location>
        <begin position="43"/>
        <end position="65"/>
    </location>
</feature>
<evidence type="ECO:0000313" key="3">
    <source>
        <dbReference type="Proteomes" id="UP000251213"/>
    </source>
</evidence>
<proteinExistence type="predicted"/>
<reference evidence="2 3" key="2">
    <citation type="submission" date="2018-06" db="EMBL/GenBank/DDBJ databases">
        <authorList>
            <person name="Zhirakovskaya E."/>
        </authorList>
    </citation>
    <scope>NUCLEOTIDE SEQUENCE [LARGE SCALE GENOMIC DNA]</scope>
    <source>
        <strain evidence="2 3">FBKL4.011</strain>
    </source>
</reference>
<sequence length="65" mass="7435">MHDLIPLVYQANDLEVIPQKSAHISIIGQIVPLDKLIRNQTHDLSPIDEGGFFKEKPMNKKSKRK</sequence>
<dbReference type="AlphaFoldDB" id="A0A364K2M7"/>
<comment type="caution">
    <text evidence="2">The sequence shown here is derived from an EMBL/GenBank/DDBJ whole genome shotgun (WGS) entry which is preliminary data.</text>
</comment>